<sequence length="101" mass="11043">MAALGCGCSTTTLLSIVVTVFATIAALALLYGIGLAIVGFNQAFGTGTWNGWEVEVEDDGTRKEHEWRRSNAVTSFFRRTALKTTKESEQEQVTERSRLLG</sequence>
<dbReference type="AlphaFoldDB" id="A0AAV9JG55"/>
<accession>A0AAV9JG55</accession>
<protein>
    <submittedName>
        <fullName evidence="2">Uncharacterized protein</fullName>
    </submittedName>
</protein>
<keyword evidence="3" id="KW-1185">Reference proteome</keyword>
<name>A0AAV9JG55_9PEZI</name>
<organism evidence="2 3">
    <name type="scientific">Oleoguttula mirabilis</name>
    <dbReference type="NCBI Taxonomy" id="1507867"/>
    <lineage>
        <taxon>Eukaryota</taxon>
        <taxon>Fungi</taxon>
        <taxon>Dikarya</taxon>
        <taxon>Ascomycota</taxon>
        <taxon>Pezizomycotina</taxon>
        <taxon>Dothideomycetes</taxon>
        <taxon>Dothideomycetidae</taxon>
        <taxon>Mycosphaerellales</taxon>
        <taxon>Teratosphaeriaceae</taxon>
        <taxon>Oleoguttula</taxon>
    </lineage>
</organism>
<dbReference type="EMBL" id="JAVFHQ010000026">
    <property type="protein sequence ID" value="KAK4544243.1"/>
    <property type="molecule type" value="Genomic_DNA"/>
</dbReference>
<dbReference type="Proteomes" id="UP001324427">
    <property type="component" value="Unassembled WGS sequence"/>
</dbReference>
<gene>
    <name evidence="2" type="ORF">LTR36_004453</name>
</gene>
<evidence type="ECO:0000313" key="2">
    <source>
        <dbReference type="EMBL" id="KAK4544243.1"/>
    </source>
</evidence>
<keyword evidence="1" id="KW-0472">Membrane</keyword>
<evidence type="ECO:0000256" key="1">
    <source>
        <dbReference type="SAM" id="Phobius"/>
    </source>
</evidence>
<proteinExistence type="predicted"/>
<feature type="transmembrane region" description="Helical" evidence="1">
    <location>
        <begin position="12"/>
        <end position="40"/>
    </location>
</feature>
<comment type="caution">
    <text evidence="2">The sequence shown here is derived from an EMBL/GenBank/DDBJ whole genome shotgun (WGS) entry which is preliminary data.</text>
</comment>
<reference evidence="2 3" key="1">
    <citation type="submission" date="2021-11" db="EMBL/GenBank/DDBJ databases">
        <title>Black yeast isolated from Biological Soil Crust.</title>
        <authorList>
            <person name="Kurbessoian T."/>
        </authorList>
    </citation>
    <scope>NUCLEOTIDE SEQUENCE [LARGE SCALE GENOMIC DNA]</scope>
    <source>
        <strain evidence="2 3">CCFEE 5522</strain>
    </source>
</reference>
<evidence type="ECO:0000313" key="3">
    <source>
        <dbReference type="Proteomes" id="UP001324427"/>
    </source>
</evidence>
<keyword evidence="1" id="KW-0812">Transmembrane</keyword>
<keyword evidence="1" id="KW-1133">Transmembrane helix</keyword>